<dbReference type="Gene3D" id="1.20.120.790">
    <property type="entry name" value="Heat shock protein 90, C-terminal domain"/>
    <property type="match status" value="1"/>
</dbReference>
<keyword evidence="3 6" id="KW-0547">Nucleotide-binding</keyword>
<dbReference type="SUPFAM" id="SSF54211">
    <property type="entry name" value="Ribosomal protein S5 domain 2-like"/>
    <property type="match status" value="1"/>
</dbReference>
<dbReference type="FunFam" id="3.30.230.80:FF:000008">
    <property type="entry name" value="Molecular chaperone HtpG"/>
    <property type="match status" value="1"/>
</dbReference>
<organism evidence="8 9">
    <name type="scientific">Microcystis aeruginosa NIES-3804</name>
    <dbReference type="NCBI Taxonomy" id="2517783"/>
    <lineage>
        <taxon>Bacteria</taxon>
        <taxon>Bacillati</taxon>
        <taxon>Cyanobacteriota</taxon>
        <taxon>Cyanophyceae</taxon>
        <taxon>Oscillatoriophycideae</taxon>
        <taxon>Chroococcales</taxon>
        <taxon>Microcystaceae</taxon>
        <taxon>Microcystis</taxon>
    </lineage>
</organism>
<dbReference type="InterPro" id="IPR037196">
    <property type="entry name" value="HSP90_C"/>
</dbReference>
<evidence type="ECO:0000256" key="6">
    <source>
        <dbReference type="PIRSR" id="PIRSR002583-1"/>
    </source>
</evidence>
<proteinExistence type="inferred from homology"/>
<dbReference type="GO" id="GO:0140662">
    <property type="term" value="F:ATP-dependent protein folding chaperone"/>
    <property type="evidence" value="ECO:0007669"/>
    <property type="project" value="InterPro"/>
</dbReference>
<evidence type="ECO:0000256" key="4">
    <source>
        <dbReference type="ARBA" id="ARBA00022840"/>
    </source>
</evidence>
<dbReference type="FunFam" id="3.30.565.10:FF:000076">
    <property type="entry name" value="Molecular chaperone HtpG"/>
    <property type="match status" value="1"/>
</dbReference>
<evidence type="ECO:0000256" key="5">
    <source>
        <dbReference type="ARBA" id="ARBA00023186"/>
    </source>
</evidence>
<dbReference type="InterPro" id="IPR020575">
    <property type="entry name" value="Hsp90_N"/>
</dbReference>
<evidence type="ECO:0000256" key="3">
    <source>
        <dbReference type="ARBA" id="ARBA00022741"/>
    </source>
</evidence>
<dbReference type="Gene3D" id="3.30.230.80">
    <property type="match status" value="1"/>
</dbReference>
<dbReference type="InterPro" id="IPR003594">
    <property type="entry name" value="HATPase_dom"/>
</dbReference>
<dbReference type="CDD" id="cd16927">
    <property type="entry name" value="HATPase_Hsp90-like"/>
    <property type="match status" value="1"/>
</dbReference>
<comment type="similarity">
    <text evidence="1">Belongs to the heat shock protein 90 family.</text>
</comment>
<name>A0A6H9GS19_MICAE</name>
<accession>A0A6H9GS19</accession>
<dbReference type="PANTHER" id="PTHR11528">
    <property type="entry name" value="HEAT SHOCK PROTEIN 90 FAMILY MEMBER"/>
    <property type="match status" value="1"/>
</dbReference>
<dbReference type="InterPro" id="IPR001404">
    <property type="entry name" value="Hsp90_fam"/>
</dbReference>
<sequence>MINGAIIEQNKKVRIVKPLLIERMTVLEKGNITIHTENIFPIIKKSLYTDHEIFLRELISNSVDAISKLKMASLAGEARGEVPEPEINLAIDKENRTLSITDNGIGMTAEEIKKYINQVAFSSAEEFINKYQKSANDLIGHFGLGFYSAFMVAKKVEIDTLSYQEGATPVHWCCDGSPEFELTDSSRSQIGTTITLTLMDEEGEYLEPARIRQLVKTYSDFMPVPIKVDGEVINQQRALWKESPQNLTKEDYLEFYRYLYPFQEEPLLWVHLNTDYPFLLNGILYFPKLRPDVDVSKGQLKLFCNQVFVSDHCEEIIPDFLIPLRGVIDSPDIPLNVSRSALTKDRTVRRIADFIAKKIADRLKSLYNEDAKEYIRCWGDVGTFIKFGSLKEDKFKQQVEDILIYRTTYKPPETPLQVAVQTAEGDAWQEATAKTPLEAIEQEGYTTLKAYLERHKERHENRVFYCTDPRSQATYVELYKNQGLEILFFDSFIDTNYFIPFLEREYSDVKFTRVDSELDSTLLEQDQASEIIDPGSNKTRAELIKEIFAKALDNSRINIKTEALKSDDPQATPPAIVLLPEAMRRLQEMTAMMQQKAMAFPEEHILMINTNHPLIQQIIQISQGSIVTGSGESPSAQLAKMLCQHVYDLALIAQKGFDAEGMQAFVERSNRVLTKLTEKI</sequence>
<dbReference type="Proteomes" id="UP000435041">
    <property type="component" value="Unassembled WGS sequence"/>
</dbReference>
<evidence type="ECO:0000313" key="8">
    <source>
        <dbReference type="EMBL" id="GCL50360.1"/>
    </source>
</evidence>
<dbReference type="PRINTS" id="PR00775">
    <property type="entry name" value="HEATSHOCK90"/>
</dbReference>
<keyword evidence="4 6" id="KW-0067">ATP-binding</keyword>
<dbReference type="GO" id="GO:0005524">
    <property type="term" value="F:ATP binding"/>
    <property type="evidence" value="ECO:0007669"/>
    <property type="project" value="UniProtKB-KW"/>
</dbReference>
<evidence type="ECO:0000256" key="2">
    <source>
        <dbReference type="ARBA" id="ARBA00022490"/>
    </source>
</evidence>
<feature type="binding site" evidence="6">
    <location>
        <position position="192"/>
    </location>
    <ligand>
        <name>ATP</name>
        <dbReference type="ChEBI" id="CHEBI:30616"/>
    </ligand>
</feature>
<evidence type="ECO:0000256" key="1">
    <source>
        <dbReference type="ARBA" id="ARBA00008239"/>
    </source>
</evidence>
<feature type="binding site" evidence="6">
    <location>
        <position position="339"/>
    </location>
    <ligand>
        <name>ATP</name>
        <dbReference type="ChEBI" id="CHEBI:30616"/>
    </ligand>
</feature>
<dbReference type="SMART" id="SM00387">
    <property type="entry name" value="HATPase_c"/>
    <property type="match status" value="1"/>
</dbReference>
<dbReference type="PROSITE" id="PS00298">
    <property type="entry name" value="HSP90"/>
    <property type="match status" value="1"/>
</dbReference>
<dbReference type="InterPro" id="IPR019805">
    <property type="entry name" value="Heat_shock_protein_90_CS"/>
</dbReference>
<dbReference type="SUPFAM" id="SSF55874">
    <property type="entry name" value="ATPase domain of HSP90 chaperone/DNA topoisomerase II/histidine kinase"/>
    <property type="match status" value="1"/>
</dbReference>
<dbReference type="GO" id="GO:0016887">
    <property type="term" value="F:ATP hydrolysis activity"/>
    <property type="evidence" value="ECO:0007669"/>
    <property type="project" value="InterPro"/>
</dbReference>
<gene>
    <name evidence="8" type="primary">htpG</name>
    <name evidence="8" type="ORF">NIES3804_19270</name>
</gene>
<dbReference type="Pfam" id="PF13589">
    <property type="entry name" value="HATPase_c_3"/>
    <property type="match status" value="1"/>
</dbReference>
<dbReference type="EMBL" id="BJCI01000027">
    <property type="protein sequence ID" value="GCL50360.1"/>
    <property type="molecule type" value="Genomic_DNA"/>
</dbReference>
<feature type="binding site" evidence="6">
    <location>
        <position position="102"/>
    </location>
    <ligand>
        <name>ATP</name>
        <dbReference type="ChEBI" id="CHEBI:30616"/>
    </ligand>
</feature>
<dbReference type="Gene3D" id="3.40.50.11260">
    <property type="match status" value="1"/>
</dbReference>
<dbReference type="GO" id="GO:0051082">
    <property type="term" value="F:unfolded protein binding"/>
    <property type="evidence" value="ECO:0007669"/>
    <property type="project" value="InterPro"/>
</dbReference>
<keyword evidence="5" id="KW-0143">Chaperone</keyword>
<feature type="binding site" evidence="6">
    <location>
        <position position="57"/>
    </location>
    <ligand>
        <name>ATP</name>
        <dbReference type="ChEBI" id="CHEBI:30616"/>
    </ligand>
</feature>
<reference evidence="8 9" key="1">
    <citation type="submission" date="2019-02" db="EMBL/GenBank/DDBJ databases">
        <title>Draft genome sequence of Arthrospira platensis NIES-3804.</title>
        <authorList>
            <person name="Yamaguchi H."/>
            <person name="Suzuki S."/>
            <person name="Kawachi M."/>
        </authorList>
    </citation>
    <scope>NUCLEOTIDE SEQUENCE [LARGE SCALE GENOMIC DNA]</scope>
    <source>
        <strain evidence="8 9">NIES-3804</strain>
    </source>
</reference>
<feature type="domain" description="Histidine kinase/HSP90-like ATPase" evidence="7">
    <location>
        <begin position="50"/>
        <end position="202"/>
    </location>
</feature>
<evidence type="ECO:0000313" key="9">
    <source>
        <dbReference type="Proteomes" id="UP000435041"/>
    </source>
</evidence>
<keyword evidence="8" id="KW-0346">Stress response</keyword>
<dbReference type="InterPro" id="IPR020568">
    <property type="entry name" value="Ribosomal_Su5_D2-typ_SF"/>
</dbReference>
<dbReference type="Gene3D" id="3.30.565.10">
    <property type="entry name" value="Histidine kinase-like ATPase, C-terminal domain"/>
    <property type="match status" value="1"/>
</dbReference>
<dbReference type="AlphaFoldDB" id="A0A6H9GS19"/>
<keyword evidence="2" id="KW-0963">Cytoplasm</keyword>
<evidence type="ECO:0000259" key="7">
    <source>
        <dbReference type="SMART" id="SM00387"/>
    </source>
</evidence>
<dbReference type="Pfam" id="PF00183">
    <property type="entry name" value="HSP90"/>
    <property type="match status" value="2"/>
</dbReference>
<comment type="caution">
    <text evidence="8">The sequence shown here is derived from an EMBL/GenBank/DDBJ whole genome shotgun (WGS) entry which is preliminary data.</text>
</comment>
<dbReference type="PIRSF" id="PIRSF002583">
    <property type="entry name" value="Hsp90"/>
    <property type="match status" value="1"/>
</dbReference>
<feature type="binding site" evidence="6">
    <location>
        <position position="107"/>
    </location>
    <ligand>
        <name>ATP</name>
        <dbReference type="ChEBI" id="CHEBI:30616"/>
    </ligand>
</feature>
<dbReference type="NCBIfam" id="NF003555">
    <property type="entry name" value="PRK05218.1"/>
    <property type="match status" value="1"/>
</dbReference>
<dbReference type="InterPro" id="IPR036890">
    <property type="entry name" value="HATPase_C_sf"/>
</dbReference>
<feature type="binding site" evidence="6">
    <location>
        <position position="61"/>
    </location>
    <ligand>
        <name>ATP</name>
        <dbReference type="ChEBI" id="CHEBI:30616"/>
    </ligand>
</feature>
<dbReference type="SUPFAM" id="SSF110942">
    <property type="entry name" value="HSP90 C-terminal domain"/>
    <property type="match status" value="1"/>
</dbReference>
<protein>
    <submittedName>
        <fullName evidence="8">Heat shock protein 90</fullName>
    </submittedName>
</protein>